<evidence type="ECO:0000256" key="1">
    <source>
        <dbReference type="ARBA" id="ARBA00001946"/>
    </source>
</evidence>
<evidence type="ECO:0000256" key="11">
    <source>
        <dbReference type="SAM" id="SignalP"/>
    </source>
</evidence>
<gene>
    <name evidence="12" type="ORF">CX676_13000</name>
</gene>
<keyword evidence="7" id="KW-0274">FAD</keyword>
<keyword evidence="13" id="KW-1185">Reference proteome</keyword>
<keyword evidence="4" id="KW-0285">Flavoprotein</keyword>
<evidence type="ECO:0000256" key="6">
    <source>
        <dbReference type="ARBA" id="ARBA00022723"/>
    </source>
</evidence>
<dbReference type="AlphaFoldDB" id="A0A2H5F0A4"/>
<evidence type="ECO:0000313" key="12">
    <source>
        <dbReference type="EMBL" id="AUH64974.1"/>
    </source>
</evidence>
<feature type="chain" id="PRO_5039953665" description="FAD:protein FMN transferase" evidence="11">
    <location>
        <begin position="25"/>
        <end position="299"/>
    </location>
</feature>
<reference evidence="12 13" key="1">
    <citation type="journal article" date="2013" name="Antonie Van Leeuwenhoek">
        <title>Paracoccus zhejiangensis sp. nov., isolated from activated sludge in wastewater-treatment system.</title>
        <authorList>
            <person name="Wu Z.G."/>
            <person name="Zhang D.F."/>
            <person name="Liu Y.L."/>
            <person name="Wang F."/>
            <person name="Jiang X."/>
            <person name="Li C."/>
            <person name="Li S.P."/>
            <person name="Hong Q."/>
            <person name="Li W.J."/>
        </authorList>
    </citation>
    <scope>NUCLEOTIDE SEQUENCE [LARGE SCALE GENOMIC DNA]</scope>
    <source>
        <strain evidence="12 13">J6</strain>
    </source>
</reference>
<protein>
    <recommendedName>
        <fullName evidence="3">FAD:protein FMN transferase</fullName>
        <ecNumber evidence="2">2.7.1.180</ecNumber>
    </recommendedName>
    <alternativeName>
        <fullName evidence="9">Flavin transferase</fullName>
    </alternativeName>
</protein>
<name>A0A2H5F0A4_9RHOB</name>
<dbReference type="Pfam" id="PF02424">
    <property type="entry name" value="ApbE"/>
    <property type="match status" value="1"/>
</dbReference>
<accession>A0A2H5F0A4</accession>
<dbReference type="OrthoDB" id="9778595at2"/>
<dbReference type="GO" id="GO:0046872">
    <property type="term" value="F:metal ion binding"/>
    <property type="evidence" value="ECO:0007669"/>
    <property type="project" value="UniProtKB-KW"/>
</dbReference>
<comment type="catalytic activity">
    <reaction evidence="10">
        <text>L-threonyl-[protein] + FAD = FMN-L-threonyl-[protein] + AMP + H(+)</text>
        <dbReference type="Rhea" id="RHEA:36847"/>
        <dbReference type="Rhea" id="RHEA-COMP:11060"/>
        <dbReference type="Rhea" id="RHEA-COMP:11061"/>
        <dbReference type="ChEBI" id="CHEBI:15378"/>
        <dbReference type="ChEBI" id="CHEBI:30013"/>
        <dbReference type="ChEBI" id="CHEBI:57692"/>
        <dbReference type="ChEBI" id="CHEBI:74257"/>
        <dbReference type="ChEBI" id="CHEBI:456215"/>
        <dbReference type="EC" id="2.7.1.180"/>
    </reaction>
</comment>
<dbReference type="PROSITE" id="PS51318">
    <property type="entry name" value="TAT"/>
    <property type="match status" value="1"/>
</dbReference>
<dbReference type="KEGG" id="pzh:CX676_13000"/>
<evidence type="ECO:0000256" key="8">
    <source>
        <dbReference type="ARBA" id="ARBA00022842"/>
    </source>
</evidence>
<dbReference type="InterPro" id="IPR003374">
    <property type="entry name" value="ApbE-like_sf"/>
</dbReference>
<organism evidence="12 13">
    <name type="scientific">Paracoccus zhejiangensis</name>
    <dbReference type="NCBI Taxonomy" id="1077935"/>
    <lineage>
        <taxon>Bacteria</taxon>
        <taxon>Pseudomonadati</taxon>
        <taxon>Pseudomonadota</taxon>
        <taxon>Alphaproteobacteria</taxon>
        <taxon>Rhodobacterales</taxon>
        <taxon>Paracoccaceae</taxon>
        <taxon>Paracoccus</taxon>
    </lineage>
</organism>
<keyword evidence="8" id="KW-0460">Magnesium</keyword>
<dbReference type="Gene3D" id="3.10.520.10">
    <property type="entry name" value="ApbE-like domains"/>
    <property type="match status" value="1"/>
</dbReference>
<dbReference type="RefSeq" id="WP_101753003.1">
    <property type="nucleotide sequence ID" value="NZ_CP025430.1"/>
</dbReference>
<dbReference type="Proteomes" id="UP000234530">
    <property type="component" value="Chromosome"/>
</dbReference>
<keyword evidence="6" id="KW-0479">Metal-binding</keyword>
<evidence type="ECO:0000256" key="9">
    <source>
        <dbReference type="ARBA" id="ARBA00031306"/>
    </source>
</evidence>
<dbReference type="InterPro" id="IPR024932">
    <property type="entry name" value="ApbE"/>
</dbReference>
<keyword evidence="11" id="KW-0732">Signal</keyword>
<evidence type="ECO:0000256" key="3">
    <source>
        <dbReference type="ARBA" id="ARBA00016337"/>
    </source>
</evidence>
<dbReference type="InterPro" id="IPR006311">
    <property type="entry name" value="TAT_signal"/>
</dbReference>
<sequence length="299" mass="30811">MSALTRRRFLAVTAFSALARPTQAAPADWQGVVMGADARLTLHGPPGQTGPALTAALARMAQIEDLFSLYRPGSALSRLNAGGRLDDPDPDFLALLRLAGHVHALTEGRFDPTVQPLWRALAEGGDPGPARALIGWDGVRITADRVQLAPGQALTLNGIAQGFAADAVRAVLAQHGLTRALVDLGEFAALGGPWRVGVSDPGLGLVLDRRLQGNAIATSSPTALMLGAAPHILDPAGKTAPIWSTLSVEAENAALADGLSTALCLADRAALAAILRRAGPAVTRITAIAPNGDLITEVT</sequence>
<keyword evidence="5" id="KW-0808">Transferase</keyword>
<feature type="signal peptide" evidence="11">
    <location>
        <begin position="1"/>
        <end position="24"/>
    </location>
</feature>
<comment type="cofactor">
    <cofactor evidence="1">
        <name>Mg(2+)</name>
        <dbReference type="ChEBI" id="CHEBI:18420"/>
    </cofactor>
</comment>
<evidence type="ECO:0000256" key="10">
    <source>
        <dbReference type="ARBA" id="ARBA00048540"/>
    </source>
</evidence>
<proteinExistence type="predicted"/>
<dbReference type="PANTHER" id="PTHR30040:SF2">
    <property type="entry name" value="FAD:PROTEIN FMN TRANSFERASE"/>
    <property type="match status" value="1"/>
</dbReference>
<evidence type="ECO:0000256" key="7">
    <source>
        <dbReference type="ARBA" id="ARBA00022827"/>
    </source>
</evidence>
<evidence type="ECO:0000256" key="2">
    <source>
        <dbReference type="ARBA" id="ARBA00011955"/>
    </source>
</evidence>
<evidence type="ECO:0000256" key="4">
    <source>
        <dbReference type="ARBA" id="ARBA00022630"/>
    </source>
</evidence>
<evidence type="ECO:0000313" key="13">
    <source>
        <dbReference type="Proteomes" id="UP000234530"/>
    </source>
</evidence>
<evidence type="ECO:0000256" key="5">
    <source>
        <dbReference type="ARBA" id="ARBA00022679"/>
    </source>
</evidence>
<dbReference type="PANTHER" id="PTHR30040">
    <property type="entry name" value="THIAMINE BIOSYNTHESIS LIPOPROTEIN APBE"/>
    <property type="match status" value="1"/>
</dbReference>
<dbReference type="EC" id="2.7.1.180" evidence="2"/>
<dbReference type="SUPFAM" id="SSF143631">
    <property type="entry name" value="ApbE-like"/>
    <property type="match status" value="1"/>
</dbReference>
<dbReference type="GO" id="GO:0016740">
    <property type="term" value="F:transferase activity"/>
    <property type="evidence" value="ECO:0007669"/>
    <property type="project" value="UniProtKB-KW"/>
</dbReference>
<dbReference type="EMBL" id="CP025430">
    <property type="protein sequence ID" value="AUH64974.1"/>
    <property type="molecule type" value="Genomic_DNA"/>
</dbReference>